<organism evidence="1 2">
    <name type="scientific">Aspergillus leporis</name>
    <dbReference type="NCBI Taxonomy" id="41062"/>
    <lineage>
        <taxon>Eukaryota</taxon>
        <taxon>Fungi</taxon>
        <taxon>Dikarya</taxon>
        <taxon>Ascomycota</taxon>
        <taxon>Pezizomycotina</taxon>
        <taxon>Eurotiomycetes</taxon>
        <taxon>Eurotiomycetidae</taxon>
        <taxon>Eurotiales</taxon>
        <taxon>Aspergillaceae</taxon>
        <taxon>Aspergillus</taxon>
        <taxon>Aspergillus subgen. Circumdati</taxon>
    </lineage>
</organism>
<name>A0A5N5WSZ4_9EURO</name>
<keyword evidence="2" id="KW-1185">Reference proteome</keyword>
<dbReference type="Proteomes" id="UP000326565">
    <property type="component" value="Unassembled WGS sequence"/>
</dbReference>
<evidence type="ECO:0000313" key="2">
    <source>
        <dbReference type="Proteomes" id="UP000326565"/>
    </source>
</evidence>
<reference evidence="1 2" key="1">
    <citation type="submission" date="2019-04" db="EMBL/GenBank/DDBJ databases">
        <title>Friends and foes A comparative genomics study of 23 Aspergillus species from section Flavi.</title>
        <authorList>
            <consortium name="DOE Joint Genome Institute"/>
            <person name="Kjaerbolling I."/>
            <person name="Vesth T."/>
            <person name="Frisvad J.C."/>
            <person name="Nybo J.L."/>
            <person name="Theobald S."/>
            <person name="Kildgaard S."/>
            <person name="Isbrandt T."/>
            <person name="Kuo A."/>
            <person name="Sato A."/>
            <person name="Lyhne E.K."/>
            <person name="Kogle M.E."/>
            <person name="Wiebenga A."/>
            <person name="Kun R.S."/>
            <person name="Lubbers R.J."/>
            <person name="Makela M.R."/>
            <person name="Barry K."/>
            <person name="Chovatia M."/>
            <person name="Clum A."/>
            <person name="Daum C."/>
            <person name="Haridas S."/>
            <person name="He G."/>
            <person name="LaButti K."/>
            <person name="Lipzen A."/>
            <person name="Mondo S."/>
            <person name="Riley R."/>
            <person name="Salamov A."/>
            <person name="Simmons B.A."/>
            <person name="Magnuson J.K."/>
            <person name="Henrissat B."/>
            <person name="Mortensen U.H."/>
            <person name="Larsen T.O."/>
            <person name="Devries R.P."/>
            <person name="Grigoriev I.V."/>
            <person name="Machida M."/>
            <person name="Baker S.E."/>
            <person name="Andersen M.R."/>
        </authorList>
    </citation>
    <scope>NUCLEOTIDE SEQUENCE [LARGE SCALE GENOMIC DNA]</scope>
    <source>
        <strain evidence="1 2">CBS 151.66</strain>
    </source>
</reference>
<accession>A0A5N5WSZ4</accession>
<evidence type="ECO:0000313" key="1">
    <source>
        <dbReference type="EMBL" id="KAB8071698.1"/>
    </source>
</evidence>
<gene>
    <name evidence="1" type="ORF">BDV29DRAFT_178706</name>
</gene>
<sequence>MRESESNIMTLFSARLFALRYHSFTCNRWDTSQGLYRNRNQPRLIVGHHHARERYIFHPPFLFAGGQLVTVTHACIPPNLSRPWKNVATQRGCL</sequence>
<protein>
    <submittedName>
        <fullName evidence="1">Uncharacterized protein</fullName>
    </submittedName>
</protein>
<proteinExistence type="predicted"/>
<dbReference type="EMBL" id="ML732265">
    <property type="protein sequence ID" value="KAB8071698.1"/>
    <property type="molecule type" value="Genomic_DNA"/>
</dbReference>
<dbReference type="AlphaFoldDB" id="A0A5N5WSZ4"/>